<dbReference type="InterPro" id="IPR050291">
    <property type="entry name" value="CDF_Transporter"/>
</dbReference>
<accession>F2N8G1</accession>
<dbReference type="HOGENOM" id="CLU_013430_3_2_11"/>
<proteinExistence type="inferred from homology"/>
<evidence type="ECO:0000313" key="11">
    <source>
        <dbReference type="Proteomes" id="UP000006851"/>
    </source>
</evidence>
<sequence length="309" mass="33081">MRIGAHSAHERFSRIRHALGIILVLNLMVAVAKIWYGSITGAVSVRADGIASLFDSVSNLVGIIGLALAARPADLDHPYGHQKFETYASAGIGIMLLGAAYSVGSEAVGSLVFATAEPQVNAGSFAVMVITLAVNLFVVVFERNRARALRSELLEADSFHTLADVLVTLSVILGLVFVRAGWPIADPIVSILVAVMILKSAYEVFRQASATLSDKARISVREVKSVVNSVPGAINCHNVRTRGTEGEVYMDLHIMVEPSMSIAHAHEVAGLVERAIAESFPQVVDTVVHVEPDTPEERFQAAMDDSDIS</sequence>
<feature type="transmembrane region" description="Helical" evidence="7">
    <location>
        <begin position="91"/>
        <end position="116"/>
    </location>
</feature>
<dbReference type="eggNOG" id="COG0053">
    <property type="taxonomic scope" value="Bacteria"/>
</dbReference>
<evidence type="ECO:0000259" key="9">
    <source>
        <dbReference type="Pfam" id="PF16916"/>
    </source>
</evidence>
<evidence type="ECO:0000313" key="10">
    <source>
        <dbReference type="EMBL" id="AEB07344.1"/>
    </source>
</evidence>
<dbReference type="Proteomes" id="UP000006851">
    <property type="component" value="Chromosome"/>
</dbReference>
<dbReference type="InterPro" id="IPR036837">
    <property type="entry name" value="Cation_efflux_CTD_sf"/>
</dbReference>
<dbReference type="InterPro" id="IPR027469">
    <property type="entry name" value="Cation_efflux_TMD_sf"/>
</dbReference>
<feature type="domain" description="Cation efflux protein transmembrane" evidence="8">
    <location>
        <begin position="21"/>
        <end position="212"/>
    </location>
</feature>
<dbReference type="Pfam" id="PF01545">
    <property type="entry name" value="Cation_efflux"/>
    <property type="match status" value="1"/>
</dbReference>
<keyword evidence="4 7" id="KW-0812">Transmembrane</keyword>
<dbReference type="InterPro" id="IPR058533">
    <property type="entry name" value="Cation_efflux_TM"/>
</dbReference>
<dbReference type="RefSeq" id="WP_013709087.1">
    <property type="nucleotide sequence ID" value="NC_015389.1"/>
</dbReference>
<evidence type="ECO:0000256" key="1">
    <source>
        <dbReference type="ARBA" id="ARBA00004141"/>
    </source>
</evidence>
<dbReference type="EMBL" id="CP002628">
    <property type="protein sequence ID" value="AEB07344.1"/>
    <property type="molecule type" value="Genomic_DNA"/>
</dbReference>
<dbReference type="GO" id="GO:0005886">
    <property type="term" value="C:plasma membrane"/>
    <property type="evidence" value="ECO:0007669"/>
    <property type="project" value="TreeGrafter"/>
</dbReference>
<evidence type="ECO:0000256" key="7">
    <source>
        <dbReference type="SAM" id="Phobius"/>
    </source>
</evidence>
<dbReference type="InterPro" id="IPR027470">
    <property type="entry name" value="Cation_efflux_CTD"/>
</dbReference>
<dbReference type="PANTHER" id="PTHR43840:SF15">
    <property type="entry name" value="MITOCHONDRIAL METAL TRANSPORTER 1-RELATED"/>
    <property type="match status" value="1"/>
</dbReference>
<dbReference type="GO" id="GO:0015086">
    <property type="term" value="F:cadmium ion transmembrane transporter activity"/>
    <property type="evidence" value="ECO:0007669"/>
    <property type="project" value="TreeGrafter"/>
</dbReference>
<dbReference type="NCBIfam" id="TIGR01297">
    <property type="entry name" value="CDF"/>
    <property type="match status" value="1"/>
</dbReference>
<comment type="similarity">
    <text evidence="2">Belongs to the cation diffusion facilitator (CDF) transporter (TC 2.A.4) family.</text>
</comment>
<dbReference type="GO" id="GO:0015341">
    <property type="term" value="F:zinc efflux antiporter activity"/>
    <property type="evidence" value="ECO:0007669"/>
    <property type="project" value="TreeGrafter"/>
</dbReference>
<dbReference type="KEGG" id="cgo:Corgl_1243"/>
<evidence type="ECO:0000259" key="8">
    <source>
        <dbReference type="Pfam" id="PF01545"/>
    </source>
</evidence>
<evidence type="ECO:0000256" key="3">
    <source>
        <dbReference type="ARBA" id="ARBA00022448"/>
    </source>
</evidence>
<dbReference type="AlphaFoldDB" id="F2N8G1"/>
<feature type="transmembrane region" description="Helical" evidence="7">
    <location>
        <begin position="18"/>
        <end position="38"/>
    </location>
</feature>
<dbReference type="OrthoDB" id="9806522at2"/>
<dbReference type="SUPFAM" id="SSF161111">
    <property type="entry name" value="Cation efflux protein transmembrane domain-like"/>
    <property type="match status" value="1"/>
</dbReference>
<evidence type="ECO:0000256" key="6">
    <source>
        <dbReference type="ARBA" id="ARBA00023136"/>
    </source>
</evidence>
<dbReference type="GO" id="GO:0015093">
    <property type="term" value="F:ferrous iron transmembrane transporter activity"/>
    <property type="evidence" value="ECO:0007669"/>
    <property type="project" value="TreeGrafter"/>
</dbReference>
<organism evidence="10 11">
    <name type="scientific">Coriobacterium glomerans (strain ATCC 49209 / DSM 20642 / JCM 10262 / PW2)</name>
    <dbReference type="NCBI Taxonomy" id="700015"/>
    <lineage>
        <taxon>Bacteria</taxon>
        <taxon>Bacillati</taxon>
        <taxon>Actinomycetota</taxon>
        <taxon>Coriobacteriia</taxon>
        <taxon>Coriobacteriales</taxon>
        <taxon>Coriobacteriaceae</taxon>
        <taxon>Coriobacterium</taxon>
    </lineage>
</organism>
<feature type="transmembrane region" description="Helical" evidence="7">
    <location>
        <begin position="50"/>
        <end position="70"/>
    </location>
</feature>
<feature type="transmembrane region" description="Helical" evidence="7">
    <location>
        <begin position="188"/>
        <end position="205"/>
    </location>
</feature>
<dbReference type="STRING" id="700015.Corgl_1243"/>
<dbReference type="GO" id="GO:0006882">
    <property type="term" value="P:intracellular zinc ion homeostasis"/>
    <property type="evidence" value="ECO:0007669"/>
    <property type="project" value="TreeGrafter"/>
</dbReference>
<keyword evidence="6 7" id="KW-0472">Membrane</keyword>
<feature type="transmembrane region" description="Helical" evidence="7">
    <location>
        <begin position="162"/>
        <end position="182"/>
    </location>
</feature>
<dbReference type="InterPro" id="IPR002524">
    <property type="entry name" value="Cation_efflux"/>
</dbReference>
<keyword evidence="5 7" id="KW-1133">Transmembrane helix</keyword>
<evidence type="ECO:0000256" key="2">
    <source>
        <dbReference type="ARBA" id="ARBA00008114"/>
    </source>
</evidence>
<reference evidence="11" key="1">
    <citation type="journal article" date="2013" name="Stand. Genomic Sci.">
        <title>Complete genome sequence of Coriobacterium glomerans type strain (PW2(T)) from the midgut of Pyrrhocoris apterus L. (red soldier bug).</title>
        <authorList>
            <person name="Stackebrandt E."/>
            <person name="Zeytun A."/>
            <person name="Lapidus A."/>
            <person name="Nolan M."/>
            <person name="Lucas S."/>
            <person name="Hammon N."/>
            <person name="Deshpande S."/>
            <person name="Cheng J.F."/>
            <person name="Tapia R."/>
            <person name="Goodwin L.A."/>
            <person name="Pitluck S."/>
            <person name="Liolios K."/>
            <person name="Pagani I."/>
            <person name="Ivanova N."/>
            <person name="Mavromatis K."/>
            <person name="Mikhailova N."/>
            <person name="Huntemann M."/>
            <person name="Pati A."/>
            <person name="Chen A."/>
            <person name="Palaniappan K."/>
            <person name="Chang Y.J."/>
            <person name="Land M."/>
            <person name="Hauser L."/>
            <person name="Rohde M."/>
            <person name="Pukall R."/>
            <person name="Goker M."/>
            <person name="Detter J.C."/>
            <person name="Woyke T."/>
            <person name="Bristow J."/>
            <person name="Eisen J.A."/>
            <person name="Markowitz V."/>
            <person name="Hugenholtz P."/>
            <person name="Kyrpides N.C."/>
            <person name="Klenk H.P."/>
        </authorList>
    </citation>
    <scope>NUCLEOTIDE SEQUENCE</scope>
    <source>
        <strain evidence="11">ATCC 49209 / DSM 20642 / JCM 10262 / PW2</strain>
    </source>
</reference>
<feature type="transmembrane region" description="Helical" evidence="7">
    <location>
        <begin position="122"/>
        <end position="141"/>
    </location>
</feature>
<dbReference type="Gene3D" id="1.20.1510.10">
    <property type="entry name" value="Cation efflux protein transmembrane domain"/>
    <property type="match status" value="1"/>
</dbReference>
<keyword evidence="11" id="KW-1185">Reference proteome</keyword>
<comment type="subcellular location">
    <subcellularLocation>
        <location evidence="1">Membrane</location>
        <topology evidence="1">Multi-pass membrane protein</topology>
    </subcellularLocation>
</comment>
<gene>
    <name evidence="10" type="ordered locus">Corgl_1243</name>
</gene>
<feature type="domain" description="Cation efflux protein cytoplasmic" evidence="9">
    <location>
        <begin position="219"/>
        <end position="292"/>
    </location>
</feature>
<name>F2N8G1_CORGP</name>
<dbReference type="Pfam" id="PF16916">
    <property type="entry name" value="ZT_dimer"/>
    <property type="match status" value="1"/>
</dbReference>
<evidence type="ECO:0000256" key="5">
    <source>
        <dbReference type="ARBA" id="ARBA00022989"/>
    </source>
</evidence>
<protein>
    <submittedName>
        <fullName evidence="10">Cation diffusion facilitator family transporter</fullName>
    </submittedName>
</protein>
<keyword evidence="3" id="KW-0813">Transport</keyword>
<dbReference type="PANTHER" id="PTHR43840">
    <property type="entry name" value="MITOCHONDRIAL METAL TRANSPORTER 1-RELATED"/>
    <property type="match status" value="1"/>
</dbReference>
<evidence type="ECO:0000256" key="4">
    <source>
        <dbReference type="ARBA" id="ARBA00022692"/>
    </source>
</evidence>
<dbReference type="SUPFAM" id="SSF160240">
    <property type="entry name" value="Cation efflux protein cytoplasmic domain-like"/>
    <property type="match status" value="1"/>
</dbReference>
<dbReference type="Gene3D" id="3.30.70.1350">
    <property type="entry name" value="Cation efflux protein, cytoplasmic domain"/>
    <property type="match status" value="1"/>
</dbReference>